<keyword evidence="3" id="KW-0378">Hydrolase</keyword>
<evidence type="ECO:0008006" key="10">
    <source>
        <dbReference type="Google" id="ProtNLM"/>
    </source>
</evidence>
<dbReference type="PANTHER" id="PTHR13572">
    <property type="entry name" value="ENDO-ALPHA-1,2-MANNOSIDASE"/>
    <property type="match status" value="1"/>
</dbReference>
<evidence type="ECO:0000256" key="6">
    <source>
        <dbReference type="ARBA" id="ARBA00023034"/>
    </source>
</evidence>
<gene>
    <name evidence="8" type="ORF">BUL40_07590</name>
</gene>
<comment type="subcellular location">
    <subcellularLocation>
        <location evidence="1">Golgi apparatus membrane</location>
        <topology evidence="1">Single-pass type II membrane protein</topology>
    </subcellularLocation>
</comment>
<accession>A0A1V6LS58</accession>
<keyword evidence="9" id="KW-1185">Reference proteome</keyword>
<dbReference type="Proteomes" id="UP000191680">
    <property type="component" value="Unassembled WGS sequence"/>
</dbReference>
<dbReference type="CDD" id="cd11575">
    <property type="entry name" value="GH99_GH71_like_3"/>
    <property type="match status" value="1"/>
</dbReference>
<keyword evidence="6" id="KW-0333">Golgi apparatus</keyword>
<sequence length="466" mass="54425">MHQKQPNIYLYVALAVIFLISCEKEVDNSFDNTSIPSETTLSAIDLKQLLKEEDSLLEQGETGKIMDITGMDVVKTNPKKVFAHYMPWFQSKPIDGYWGKHWTMANKNPDSIDASGKREIASHFYPLIGPYSSIDPDLQEYHFLMMKLAGIDGVIFDWYGSRDFYDYQIIKEATESFMWRLEDLGLDFSVMYEDRTAVQAVELGFAPNKIEAAKQDFNYIKDTYFTSPRYMKWRNQPFLFVFGPHHIQEPEAWDEIFNIFTPENKPNYLSLWGTAANWVGENASGEFTWVDRTHLEAHDHYYWYYPQFNKMTVGSTYPGFINFSENGGWGLQHDWQIPHNNGDTFVETLNYTHHQDADFIQLITWNDFGEGTMIEPTEEFGFMYLQLLQQYTGVPYTPEDLQTALELYQLRKVLSSSTTVAKSKTQKEYSNPVKYLDRAYLYMKKGQTKRAKLLLQAVRLFYGNKY</sequence>
<dbReference type="RefSeq" id="WP_080318745.1">
    <property type="nucleotide sequence ID" value="NZ_MTBC01000004.1"/>
</dbReference>
<keyword evidence="2" id="KW-0812">Transmembrane</keyword>
<keyword evidence="5" id="KW-1133">Transmembrane helix</keyword>
<proteinExistence type="predicted"/>
<evidence type="ECO:0000256" key="7">
    <source>
        <dbReference type="ARBA" id="ARBA00023136"/>
    </source>
</evidence>
<evidence type="ECO:0000313" key="9">
    <source>
        <dbReference type="Proteomes" id="UP000191680"/>
    </source>
</evidence>
<dbReference type="PANTHER" id="PTHR13572:SF4">
    <property type="entry name" value="RE57134P"/>
    <property type="match status" value="1"/>
</dbReference>
<evidence type="ECO:0000256" key="2">
    <source>
        <dbReference type="ARBA" id="ARBA00022692"/>
    </source>
</evidence>
<comment type="caution">
    <text evidence="8">The sequence shown here is derived from an EMBL/GenBank/DDBJ whole genome shotgun (WGS) entry which is preliminary data.</text>
</comment>
<evidence type="ECO:0000256" key="1">
    <source>
        <dbReference type="ARBA" id="ARBA00004323"/>
    </source>
</evidence>
<organism evidence="8 9">
    <name type="scientific">Croceivirga radicis</name>
    <dbReference type="NCBI Taxonomy" id="1929488"/>
    <lineage>
        <taxon>Bacteria</taxon>
        <taxon>Pseudomonadati</taxon>
        <taxon>Bacteroidota</taxon>
        <taxon>Flavobacteriia</taxon>
        <taxon>Flavobacteriales</taxon>
        <taxon>Flavobacteriaceae</taxon>
        <taxon>Croceivirga</taxon>
    </lineage>
</organism>
<dbReference type="PROSITE" id="PS51257">
    <property type="entry name" value="PROKAR_LIPOPROTEIN"/>
    <property type="match status" value="1"/>
</dbReference>
<protein>
    <recommendedName>
        <fullName evidence="10">Glycosyl hydrolase family 99</fullName>
    </recommendedName>
</protein>
<dbReference type="Gene3D" id="3.20.20.80">
    <property type="entry name" value="Glycosidases"/>
    <property type="match status" value="1"/>
</dbReference>
<evidence type="ECO:0000256" key="3">
    <source>
        <dbReference type="ARBA" id="ARBA00022801"/>
    </source>
</evidence>
<keyword evidence="7" id="KW-0472">Membrane</keyword>
<evidence type="ECO:0000256" key="4">
    <source>
        <dbReference type="ARBA" id="ARBA00022968"/>
    </source>
</evidence>
<dbReference type="Pfam" id="PF16317">
    <property type="entry name" value="Glyco_hydro_99"/>
    <property type="match status" value="1"/>
</dbReference>
<keyword evidence="4" id="KW-0735">Signal-anchor</keyword>
<reference evidence="8 9" key="1">
    <citation type="submission" date="2016-12" db="EMBL/GenBank/DDBJ databases">
        <authorList>
            <person name="Song W.-J."/>
            <person name="Kurnit D.M."/>
        </authorList>
    </citation>
    <scope>NUCLEOTIDE SEQUENCE [LARGE SCALE GENOMIC DNA]</scope>
    <source>
        <strain evidence="8 9">HSG9</strain>
    </source>
</reference>
<dbReference type="GO" id="GO:0004559">
    <property type="term" value="F:alpha-mannosidase activity"/>
    <property type="evidence" value="ECO:0007669"/>
    <property type="project" value="TreeGrafter"/>
</dbReference>
<dbReference type="AlphaFoldDB" id="A0A1V6LS58"/>
<evidence type="ECO:0000256" key="5">
    <source>
        <dbReference type="ARBA" id="ARBA00022989"/>
    </source>
</evidence>
<name>A0A1V6LS58_9FLAO</name>
<dbReference type="EMBL" id="MTBC01000004">
    <property type="protein sequence ID" value="OQD42949.1"/>
    <property type="molecule type" value="Genomic_DNA"/>
</dbReference>
<dbReference type="InterPro" id="IPR026071">
    <property type="entry name" value="Glyco_Hydrolase_99"/>
</dbReference>
<evidence type="ECO:0000313" key="8">
    <source>
        <dbReference type="EMBL" id="OQD42949.1"/>
    </source>
</evidence>
<dbReference type="OrthoDB" id="976137at2"/>